<sequence>MSEVGDDIEWEGDSEPFLPSAQAPPSLDEIIALTRSELTSSSSQDHGNGSDDIQECGRPALSILSRNPDAAMRLAYQKLHDVPYKDVKTCWRRLYTDAALWKVLGILESQVQINERRDCPGKEDWVTEVVKVLDMALILTGAPSREEVFELIFSALNGVISKEREELQGGGRPPKRRKLDEKMHVQNDSSKIEQEAIPETFPTTINDEPILRFPIPRLSNFSLSAFQSRISDPSTAHQPFVIENAISYWPALSDRPWKKPSYLLSHTLNGRRLVPVEIGRSYTDQGWGQKILSFGDFMTEYMFHDPTLSTTTKTPAHDRKTGYLAQHDLFAQIPSLRADISIPDYCYADPPPPLNTTTPTSPSSPKPPPPQPKLETPLLNAWFGPAGTISPLHTDPYHNILAQVVGSKYLRLYAPSQTASLHPRGVEGNGVDMSNTSRVDLDEAMRVFPDISPFTAGGDADLDEDGEGKREFEARFPKFRDAAYVETVLGPGDCLYIPVGWWHYVRSLTPSFSVSFWF</sequence>
<keyword evidence="4" id="KW-1185">Reference proteome</keyword>
<protein>
    <recommendedName>
        <fullName evidence="2">JmjC domain-containing protein</fullName>
    </recommendedName>
</protein>
<dbReference type="InterPro" id="IPR003347">
    <property type="entry name" value="JmjC_dom"/>
</dbReference>
<proteinExistence type="predicted"/>
<reference evidence="3" key="1">
    <citation type="journal article" date="2020" name="Stud. Mycol.">
        <title>101 Dothideomycetes genomes: a test case for predicting lifestyles and emergence of pathogens.</title>
        <authorList>
            <person name="Haridas S."/>
            <person name="Albert R."/>
            <person name="Binder M."/>
            <person name="Bloem J."/>
            <person name="Labutti K."/>
            <person name="Salamov A."/>
            <person name="Andreopoulos B."/>
            <person name="Baker S."/>
            <person name="Barry K."/>
            <person name="Bills G."/>
            <person name="Bluhm B."/>
            <person name="Cannon C."/>
            <person name="Castanera R."/>
            <person name="Culley D."/>
            <person name="Daum C."/>
            <person name="Ezra D."/>
            <person name="Gonzalez J."/>
            <person name="Henrissat B."/>
            <person name="Kuo A."/>
            <person name="Liang C."/>
            <person name="Lipzen A."/>
            <person name="Lutzoni F."/>
            <person name="Magnuson J."/>
            <person name="Mondo S."/>
            <person name="Nolan M."/>
            <person name="Ohm R."/>
            <person name="Pangilinan J."/>
            <person name="Park H.-J."/>
            <person name="Ramirez L."/>
            <person name="Alfaro M."/>
            <person name="Sun H."/>
            <person name="Tritt A."/>
            <person name="Yoshinaga Y."/>
            <person name="Zwiers L.-H."/>
            <person name="Turgeon B."/>
            <person name="Goodwin S."/>
            <person name="Spatafora J."/>
            <person name="Crous P."/>
            <person name="Grigoriev I."/>
        </authorList>
    </citation>
    <scope>NUCLEOTIDE SEQUENCE</scope>
    <source>
        <strain evidence="3">CBS 175.79</strain>
    </source>
</reference>
<dbReference type="PANTHER" id="PTHR12461:SF101">
    <property type="entry name" value="TRNA WYBUTOSINE-SYNTHESIZING PROTEIN 4"/>
    <property type="match status" value="1"/>
</dbReference>
<name>A0A6A5Y694_9PLEO</name>
<dbReference type="FunFam" id="2.60.120.650:FF:000046">
    <property type="entry name" value="JmjC domain-containing protein D"/>
    <property type="match status" value="1"/>
</dbReference>
<dbReference type="Gene3D" id="2.60.120.650">
    <property type="entry name" value="Cupin"/>
    <property type="match status" value="1"/>
</dbReference>
<organism evidence="3 4">
    <name type="scientific">Aaosphaeria arxii CBS 175.79</name>
    <dbReference type="NCBI Taxonomy" id="1450172"/>
    <lineage>
        <taxon>Eukaryota</taxon>
        <taxon>Fungi</taxon>
        <taxon>Dikarya</taxon>
        <taxon>Ascomycota</taxon>
        <taxon>Pezizomycotina</taxon>
        <taxon>Dothideomycetes</taxon>
        <taxon>Pleosporomycetidae</taxon>
        <taxon>Pleosporales</taxon>
        <taxon>Pleosporales incertae sedis</taxon>
        <taxon>Aaosphaeria</taxon>
    </lineage>
</organism>
<dbReference type="RefSeq" id="XP_033389168.1">
    <property type="nucleotide sequence ID" value="XM_033526467.1"/>
</dbReference>
<evidence type="ECO:0000313" key="4">
    <source>
        <dbReference type="Proteomes" id="UP000799778"/>
    </source>
</evidence>
<dbReference type="EMBL" id="ML978066">
    <property type="protein sequence ID" value="KAF2020829.1"/>
    <property type="molecule type" value="Genomic_DNA"/>
</dbReference>
<feature type="non-terminal residue" evidence="3">
    <location>
        <position position="518"/>
    </location>
</feature>
<dbReference type="PROSITE" id="PS51184">
    <property type="entry name" value="JMJC"/>
    <property type="match status" value="1"/>
</dbReference>
<dbReference type="PANTHER" id="PTHR12461">
    <property type="entry name" value="HYPOXIA-INDUCIBLE FACTOR 1 ALPHA INHIBITOR-RELATED"/>
    <property type="match status" value="1"/>
</dbReference>
<dbReference type="InterPro" id="IPR041667">
    <property type="entry name" value="Cupin_8"/>
</dbReference>
<feature type="compositionally biased region" description="Acidic residues" evidence="1">
    <location>
        <begin position="1"/>
        <end position="14"/>
    </location>
</feature>
<dbReference type="CDD" id="cd02208">
    <property type="entry name" value="cupin_RmlC-like"/>
    <property type="match status" value="1"/>
</dbReference>
<accession>A0A6A5Y694</accession>
<feature type="domain" description="JmjC" evidence="2">
    <location>
        <begin position="322"/>
        <end position="518"/>
    </location>
</feature>
<feature type="compositionally biased region" description="Pro residues" evidence="1">
    <location>
        <begin position="362"/>
        <end position="372"/>
    </location>
</feature>
<evidence type="ECO:0000259" key="2">
    <source>
        <dbReference type="PROSITE" id="PS51184"/>
    </source>
</evidence>
<dbReference type="SMART" id="SM00558">
    <property type="entry name" value="JmjC"/>
    <property type="match status" value="1"/>
</dbReference>
<feature type="region of interest" description="Disordered" evidence="1">
    <location>
        <begin position="348"/>
        <end position="376"/>
    </location>
</feature>
<dbReference type="Proteomes" id="UP000799778">
    <property type="component" value="Unassembled WGS sequence"/>
</dbReference>
<dbReference type="Pfam" id="PF13621">
    <property type="entry name" value="Cupin_8"/>
    <property type="match status" value="1"/>
</dbReference>
<gene>
    <name evidence="3" type="ORF">BU24DRAFT_416502</name>
</gene>
<dbReference type="OrthoDB" id="47172at2759"/>
<evidence type="ECO:0000313" key="3">
    <source>
        <dbReference type="EMBL" id="KAF2020829.1"/>
    </source>
</evidence>
<dbReference type="GeneID" id="54283864"/>
<feature type="region of interest" description="Disordered" evidence="1">
    <location>
        <begin position="1"/>
        <end position="24"/>
    </location>
</feature>
<evidence type="ECO:0000256" key="1">
    <source>
        <dbReference type="SAM" id="MobiDB-lite"/>
    </source>
</evidence>
<dbReference type="AlphaFoldDB" id="A0A6A5Y694"/>
<dbReference type="SUPFAM" id="SSF51197">
    <property type="entry name" value="Clavaminate synthase-like"/>
    <property type="match status" value="1"/>
</dbReference>